<dbReference type="PANTHER" id="PTHR42879">
    <property type="entry name" value="3-OXOACYL-(ACYL-CARRIER-PROTEIN) REDUCTASE"/>
    <property type="match status" value="1"/>
</dbReference>
<dbReference type="EMBL" id="JABGBP010000426">
    <property type="protein sequence ID" value="NOL61071.1"/>
    <property type="molecule type" value="Genomic_DNA"/>
</dbReference>
<gene>
    <name evidence="2" type="ORF">FAD_0502</name>
    <name evidence="3" type="ORF">HLB00_09600</name>
</gene>
<dbReference type="Proteomes" id="UP000192050">
    <property type="component" value="Chromosome"/>
</dbReference>
<dbReference type="PRINTS" id="PR00081">
    <property type="entry name" value="GDHRDH"/>
</dbReference>
<evidence type="ECO:0000313" key="3">
    <source>
        <dbReference type="EMBL" id="NOL61071.1"/>
    </source>
</evidence>
<dbReference type="Proteomes" id="UP000546917">
    <property type="component" value="Unassembled WGS sequence"/>
</dbReference>
<dbReference type="RefSeq" id="WP_009887560.1">
    <property type="nucleotide sequence ID" value="NZ_CP015363.1"/>
</dbReference>
<dbReference type="Gene3D" id="3.40.50.720">
    <property type="entry name" value="NAD(P)-binding Rossmann-like Domain"/>
    <property type="match status" value="1"/>
</dbReference>
<dbReference type="OrthoDB" id="24596at2157"/>
<evidence type="ECO:0000313" key="2">
    <source>
        <dbReference type="EMBL" id="ARD84416.1"/>
    </source>
</evidence>
<dbReference type="InterPro" id="IPR002347">
    <property type="entry name" value="SDR_fam"/>
</dbReference>
<dbReference type="InterPro" id="IPR036291">
    <property type="entry name" value="NAD(P)-bd_dom_sf"/>
</dbReference>
<dbReference type="GeneID" id="16025706"/>
<accession>A0A1V0N2W5</accession>
<evidence type="ECO:0000313" key="4">
    <source>
        <dbReference type="Proteomes" id="UP000192050"/>
    </source>
</evidence>
<dbReference type="InterPro" id="IPR050259">
    <property type="entry name" value="SDR"/>
</dbReference>
<dbReference type="AlphaFoldDB" id="A0A1V0N2W5"/>
<sequence length="261" mass="28807">MHDLKNKNAIVCAGSTGIGKGVISVLAKYGANITTFSRTKENVESLKEEIRKETGVTVNAMCADLSKKDDLMRVVDSAHEQYGKIDFLVMNYGDPRVDPFMQLNESDWDYNIDMIFKSTIRMVDMCATDMIKSNSGRIIFITSMTTKNPLENFAISNSLRSGVVALGKTLSIELGKYNINVNSISQGYFYTRRLENIIKKNSVSSGKPVEEVESQLMKEIPLGRFGKPEEVGNLVAFLCSGMSSYITGINIPIDGGVIKSI</sequence>
<dbReference type="CDD" id="cd05344">
    <property type="entry name" value="BKR_like_SDR_like"/>
    <property type="match status" value="1"/>
</dbReference>
<dbReference type="STRING" id="74969.FAD_0502"/>
<dbReference type="EMBL" id="CP015363">
    <property type="protein sequence ID" value="ARD84416.1"/>
    <property type="molecule type" value="Genomic_DNA"/>
</dbReference>
<dbReference type="Pfam" id="PF13561">
    <property type="entry name" value="adh_short_C2"/>
    <property type="match status" value="1"/>
</dbReference>
<protein>
    <submittedName>
        <fullName evidence="2">3-oxoacyl-[acyl-carrier-protein] reductase</fullName>
    </submittedName>
    <submittedName>
        <fullName evidence="3">SDR family oxidoreductase</fullName>
    </submittedName>
</protein>
<evidence type="ECO:0000256" key="1">
    <source>
        <dbReference type="ARBA" id="ARBA00006484"/>
    </source>
</evidence>
<evidence type="ECO:0000313" key="5">
    <source>
        <dbReference type="Proteomes" id="UP000546917"/>
    </source>
</evidence>
<organism evidence="2 4">
    <name type="scientific">Ferroplasma acidiphilum</name>
    <dbReference type="NCBI Taxonomy" id="74969"/>
    <lineage>
        <taxon>Archaea</taxon>
        <taxon>Methanobacteriati</taxon>
        <taxon>Thermoplasmatota</taxon>
        <taxon>Thermoplasmata</taxon>
        <taxon>Thermoplasmatales</taxon>
        <taxon>Ferroplasmaceae</taxon>
        <taxon>Ferroplasma</taxon>
    </lineage>
</organism>
<reference evidence="2 4" key="1">
    <citation type="submission" date="2011-10" db="EMBL/GenBank/DDBJ databases">
        <title>Metabolic and evolutionary patterns in the extreme acidophile Ferroplasma acidiphilum.</title>
        <authorList>
            <person name="Golyshina O.V."/>
            <person name="Kozyavkin S.A."/>
            <person name="Tatusov R.L."/>
            <person name="Slesarev A.I."/>
            <person name="Golyshin P.N."/>
        </authorList>
    </citation>
    <scope>NUCLEOTIDE SEQUENCE [LARGE SCALE GENOMIC DNA]</scope>
    <source>
        <strain evidence="2">Berkeley</strain>
        <strain evidence="4">Y</strain>
    </source>
</reference>
<dbReference type="PANTHER" id="PTHR42879:SF6">
    <property type="entry name" value="NADPH-DEPENDENT REDUCTASE BACG"/>
    <property type="match status" value="1"/>
</dbReference>
<dbReference type="FunFam" id="3.40.50.720:FF:000084">
    <property type="entry name" value="Short-chain dehydrogenase reductase"/>
    <property type="match status" value="1"/>
</dbReference>
<keyword evidence="4" id="KW-1185">Reference proteome</keyword>
<reference evidence="3 5" key="2">
    <citation type="submission" date="2020-05" db="EMBL/GenBank/DDBJ databases">
        <authorList>
            <person name="Zhang R."/>
        </authorList>
    </citation>
    <scope>NUCLEOTIDE SEQUENCE [LARGE SCALE GENOMIC DNA]</scope>
    <source>
        <strain evidence="3 5">DSM 28986</strain>
    </source>
</reference>
<dbReference type="KEGG" id="fai:FAD_0502"/>
<dbReference type="SUPFAM" id="SSF51735">
    <property type="entry name" value="NAD(P)-binding Rossmann-fold domains"/>
    <property type="match status" value="1"/>
</dbReference>
<comment type="similarity">
    <text evidence="1">Belongs to the short-chain dehydrogenases/reductases (SDR) family.</text>
</comment>
<proteinExistence type="inferred from homology"/>
<name>A0A1V0N2W5_9ARCH</name>